<proteinExistence type="predicted"/>
<protein>
    <submittedName>
        <fullName evidence="1">Uncharacterized protein</fullName>
    </submittedName>
</protein>
<name>A0A6C0D6G7_9ZZZZ</name>
<evidence type="ECO:0000313" key="1">
    <source>
        <dbReference type="EMBL" id="QHT12063.1"/>
    </source>
</evidence>
<dbReference type="EMBL" id="MN739541">
    <property type="protein sequence ID" value="QHT12063.1"/>
    <property type="molecule type" value="Genomic_DNA"/>
</dbReference>
<reference evidence="1" key="1">
    <citation type="journal article" date="2020" name="Nature">
        <title>Giant virus diversity and host interactions through global metagenomics.</title>
        <authorList>
            <person name="Schulz F."/>
            <person name="Roux S."/>
            <person name="Paez-Espino D."/>
            <person name="Jungbluth S."/>
            <person name="Walsh D.A."/>
            <person name="Denef V.J."/>
            <person name="McMahon K.D."/>
            <person name="Konstantinidis K.T."/>
            <person name="Eloe-Fadrosh E.A."/>
            <person name="Kyrpides N.C."/>
            <person name="Woyke T."/>
        </authorList>
    </citation>
    <scope>NUCLEOTIDE SEQUENCE</scope>
    <source>
        <strain evidence="1">GVMAG-M-3300023174-129</strain>
    </source>
</reference>
<dbReference type="AlphaFoldDB" id="A0A6C0D6G7"/>
<accession>A0A6C0D6G7</accession>
<organism evidence="1">
    <name type="scientific">viral metagenome</name>
    <dbReference type="NCBI Taxonomy" id="1070528"/>
    <lineage>
        <taxon>unclassified sequences</taxon>
        <taxon>metagenomes</taxon>
        <taxon>organismal metagenomes</taxon>
    </lineage>
</organism>
<sequence length="67" mass="7984">MDLLHNDGSKPMYRLYNTTKVFILDDINTEKCKKVVQELKSSSNWREVYFEPSQRNGWAVYENLNLL</sequence>